<reference evidence="1" key="1">
    <citation type="submission" date="2018-11" db="EMBL/GenBank/DDBJ databases">
        <authorList>
            <consortium name="Genoscope - CEA"/>
            <person name="William W."/>
        </authorList>
    </citation>
    <scope>NUCLEOTIDE SEQUENCE</scope>
</reference>
<dbReference type="EMBL" id="LR031575">
    <property type="protein sequence ID" value="VDD03630.1"/>
    <property type="molecule type" value="Genomic_DNA"/>
</dbReference>
<proteinExistence type="predicted"/>
<organism evidence="1">
    <name type="scientific">Brassica campestris</name>
    <name type="common">Field mustard</name>
    <dbReference type="NCBI Taxonomy" id="3711"/>
    <lineage>
        <taxon>Eukaryota</taxon>
        <taxon>Viridiplantae</taxon>
        <taxon>Streptophyta</taxon>
        <taxon>Embryophyta</taxon>
        <taxon>Tracheophyta</taxon>
        <taxon>Spermatophyta</taxon>
        <taxon>Magnoliopsida</taxon>
        <taxon>eudicotyledons</taxon>
        <taxon>Gunneridae</taxon>
        <taxon>Pentapetalae</taxon>
        <taxon>rosids</taxon>
        <taxon>malvids</taxon>
        <taxon>Brassicales</taxon>
        <taxon>Brassicaceae</taxon>
        <taxon>Brassiceae</taxon>
        <taxon>Brassica</taxon>
    </lineage>
</organism>
<name>A0A3P6BPX2_BRACM</name>
<accession>A0A3P6BPX2</accession>
<gene>
    <name evidence="1" type="ORF">BRAA08T33107Z</name>
</gene>
<sequence length="120" mass="13585">MAPTSESHKASAFTATLKVEATVSANPLLGSKENNERDEIVKEINEPNSRWKAVFCDRFANTTVSSFFIHQHICVLIDSELLSFYDEETNAYNFHIPSILQDVTLLFIPELPRLLDEEAL</sequence>
<protein>
    <submittedName>
        <fullName evidence="1">Uncharacterized protein</fullName>
    </submittedName>
</protein>
<evidence type="ECO:0000313" key="1">
    <source>
        <dbReference type="EMBL" id="VDD03630.1"/>
    </source>
</evidence>
<dbReference type="AlphaFoldDB" id="A0A3P6BPX2"/>